<keyword evidence="8" id="KW-0479">Metal-binding</keyword>
<dbReference type="PANTHER" id="PTHR10357">
    <property type="entry name" value="ALPHA-AMYLASE FAMILY MEMBER"/>
    <property type="match status" value="1"/>
</dbReference>
<dbReference type="InterPro" id="IPR006047">
    <property type="entry name" value="GH13_cat_dom"/>
</dbReference>
<dbReference type="GO" id="GO:0005975">
    <property type="term" value="P:carbohydrate metabolic process"/>
    <property type="evidence" value="ECO:0007669"/>
    <property type="project" value="InterPro"/>
</dbReference>
<evidence type="ECO:0000256" key="3">
    <source>
        <dbReference type="ARBA" id="ARBA00006219"/>
    </source>
</evidence>
<dbReference type="SMART" id="SM00642">
    <property type="entry name" value="Aamy"/>
    <property type="match status" value="1"/>
</dbReference>
<evidence type="ECO:0000256" key="6">
    <source>
        <dbReference type="ARBA" id="ARBA00013882"/>
    </source>
</evidence>
<dbReference type="Pfam" id="PF00128">
    <property type="entry name" value="Alpha-amylase"/>
    <property type="match status" value="1"/>
</dbReference>
<comment type="similarity">
    <text evidence="3">Belongs to the aminoglycoside phosphotransferase family.</text>
</comment>
<keyword evidence="11" id="KW-0067">ATP-binding</keyword>
<evidence type="ECO:0000256" key="15">
    <source>
        <dbReference type="ARBA" id="ARBA00049067"/>
    </source>
</evidence>
<dbReference type="InterPro" id="IPR045857">
    <property type="entry name" value="O16G_dom_2"/>
</dbReference>
<evidence type="ECO:0000256" key="8">
    <source>
        <dbReference type="ARBA" id="ARBA00022723"/>
    </source>
</evidence>
<name>A0A2H0LRD0_9BACT</name>
<proteinExistence type="inferred from homology"/>
<dbReference type="Proteomes" id="UP000230859">
    <property type="component" value="Unassembled WGS sequence"/>
</dbReference>
<organism evidence="17 18">
    <name type="scientific">Candidatus Abzuiibacterium crystallinum</name>
    <dbReference type="NCBI Taxonomy" id="1974748"/>
    <lineage>
        <taxon>Bacteria</taxon>
        <taxon>Pseudomonadati</taxon>
        <taxon>Candidatus Omnitrophota</taxon>
        <taxon>Candidatus Abzuiibacterium</taxon>
    </lineage>
</organism>
<dbReference type="GO" id="GO:0046872">
    <property type="term" value="F:metal ion binding"/>
    <property type="evidence" value="ECO:0007669"/>
    <property type="project" value="UniProtKB-KW"/>
</dbReference>
<evidence type="ECO:0000256" key="4">
    <source>
        <dbReference type="ARBA" id="ARBA00011962"/>
    </source>
</evidence>
<dbReference type="Gene3D" id="3.90.400.10">
    <property type="entry name" value="Oligo-1,6-glucosidase, Domain 2"/>
    <property type="match status" value="1"/>
</dbReference>
<dbReference type="EC" id="5.4.99.16" evidence="5"/>
<dbReference type="SUPFAM" id="SSF51445">
    <property type="entry name" value="(Trans)glycosidases"/>
    <property type="match status" value="1"/>
</dbReference>
<comment type="catalytic activity">
    <reaction evidence="1">
        <text>D-maltose = alpha,alpha-trehalose</text>
        <dbReference type="Rhea" id="RHEA:15145"/>
        <dbReference type="ChEBI" id="CHEBI:16551"/>
        <dbReference type="ChEBI" id="CHEBI:17306"/>
        <dbReference type="EC" id="5.4.99.16"/>
    </reaction>
</comment>
<dbReference type="InterPro" id="IPR032091">
    <property type="entry name" value="Malt_amylase-like_C"/>
</dbReference>
<gene>
    <name evidence="17" type="primary">treS</name>
    <name evidence="17" type="ORF">COV74_02335</name>
</gene>
<evidence type="ECO:0000256" key="12">
    <source>
        <dbReference type="ARBA" id="ARBA00023235"/>
    </source>
</evidence>
<reference evidence="17 18" key="1">
    <citation type="submission" date="2017-09" db="EMBL/GenBank/DDBJ databases">
        <title>Depth-based differentiation of microbial function through sediment-hosted aquifers and enrichment of novel symbionts in the deep terrestrial subsurface.</title>
        <authorList>
            <person name="Probst A.J."/>
            <person name="Ladd B."/>
            <person name="Jarett J.K."/>
            <person name="Geller-Mcgrath D.E."/>
            <person name="Sieber C.M."/>
            <person name="Emerson J.B."/>
            <person name="Anantharaman K."/>
            <person name="Thomas B.C."/>
            <person name="Malmstrom R."/>
            <person name="Stieglmeier M."/>
            <person name="Klingl A."/>
            <person name="Woyke T."/>
            <person name="Ryan C.M."/>
            <person name="Banfield J.F."/>
        </authorList>
    </citation>
    <scope>NUCLEOTIDE SEQUENCE [LARGE SCALE GENOMIC DNA]</scope>
    <source>
        <strain evidence="17">CG11_big_fil_rev_8_21_14_0_20_45_26</strain>
    </source>
</reference>
<dbReference type="GO" id="GO:0005524">
    <property type="term" value="F:ATP binding"/>
    <property type="evidence" value="ECO:0007669"/>
    <property type="project" value="UniProtKB-KW"/>
</dbReference>
<dbReference type="Gene3D" id="3.90.1200.10">
    <property type="match status" value="1"/>
</dbReference>
<evidence type="ECO:0000256" key="14">
    <source>
        <dbReference type="ARBA" id="ARBA00031378"/>
    </source>
</evidence>
<dbReference type="CDD" id="cd11334">
    <property type="entry name" value="AmyAc_TreS"/>
    <property type="match status" value="1"/>
</dbReference>
<dbReference type="InterPro" id="IPR012810">
    <property type="entry name" value="TreS/a-amylase_N"/>
</dbReference>
<dbReference type="SUPFAM" id="SSF51011">
    <property type="entry name" value="Glycosyl hydrolase domain"/>
    <property type="match status" value="1"/>
</dbReference>
<evidence type="ECO:0000256" key="9">
    <source>
        <dbReference type="ARBA" id="ARBA00022741"/>
    </source>
</evidence>
<dbReference type="Pfam" id="PF16657">
    <property type="entry name" value="Malt_amylase_C"/>
    <property type="match status" value="1"/>
</dbReference>
<dbReference type="InterPro" id="IPR017853">
    <property type="entry name" value="GH"/>
</dbReference>
<keyword evidence="7 17" id="KW-0808">Transferase</keyword>
<evidence type="ECO:0000256" key="11">
    <source>
        <dbReference type="ARBA" id="ARBA00022840"/>
    </source>
</evidence>
<evidence type="ECO:0000256" key="2">
    <source>
        <dbReference type="ARBA" id="ARBA00005496"/>
    </source>
</evidence>
<dbReference type="AlphaFoldDB" id="A0A2H0LRD0"/>
<dbReference type="InterPro" id="IPR012811">
    <property type="entry name" value="TreS_maltokin_C_dom"/>
</dbReference>
<dbReference type="FunFam" id="3.20.20.80:FF:000055">
    <property type="entry name" value="Trehalose synthase"/>
    <property type="match status" value="1"/>
</dbReference>
<evidence type="ECO:0000256" key="13">
    <source>
        <dbReference type="ARBA" id="ARBA00031251"/>
    </source>
</evidence>
<comment type="similarity">
    <text evidence="2">Belongs to the glycosyl hydrolase 13 family. TreS subfamily.</text>
</comment>
<dbReference type="EMBL" id="PCVY01000022">
    <property type="protein sequence ID" value="PIQ87003.1"/>
    <property type="molecule type" value="Genomic_DNA"/>
</dbReference>
<dbReference type="NCBIfam" id="TIGR02456">
    <property type="entry name" value="treS_nterm"/>
    <property type="match status" value="1"/>
</dbReference>
<dbReference type="GO" id="GO:0016740">
    <property type="term" value="F:transferase activity"/>
    <property type="evidence" value="ECO:0007669"/>
    <property type="project" value="UniProtKB-KW"/>
</dbReference>
<dbReference type="Gene3D" id="2.60.40.1180">
    <property type="entry name" value="Golgi alpha-mannosidase II"/>
    <property type="match status" value="1"/>
</dbReference>
<evidence type="ECO:0000256" key="7">
    <source>
        <dbReference type="ARBA" id="ARBA00022679"/>
    </source>
</evidence>
<evidence type="ECO:0000256" key="5">
    <source>
        <dbReference type="ARBA" id="ARBA00012619"/>
    </source>
</evidence>
<evidence type="ECO:0000256" key="1">
    <source>
        <dbReference type="ARBA" id="ARBA00001595"/>
    </source>
</evidence>
<dbReference type="InterPro" id="IPR040999">
    <property type="entry name" value="Mak_N_cap"/>
</dbReference>
<dbReference type="InterPro" id="IPR013780">
    <property type="entry name" value="Glyco_hydro_b"/>
</dbReference>
<keyword evidence="9" id="KW-0547">Nucleotide-binding</keyword>
<keyword evidence="10" id="KW-0106">Calcium</keyword>
<protein>
    <recommendedName>
        <fullName evidence="6">Maltokinase</fullName>
        <ecNumber evidence="4">2.7.1.175</ecNumber>
        <ecNumber evidence="5">5.4.99.16</ecNumber>
    </recommendedName>
    <alternativeName>
        <fullName evidence="14">Maltose alpha-D-glucosyltransferase</fullName>
    </alternativeName>
    <alternativeName>
        <fullName evidence="13">Maltose-1-phosphate synthase</fullName>
    </alternativeName>
</protein>
<feature type="domain" description="Glycosyl hydrolase family 13 catalytic" evidence="16">
    <location>
        <begin position="31"/>
        <end position="430"/>
    </location>
</feature>
<accession>A0A2H0LRD0</accession>
<dbReference type="InterPro" id="IPR011009">
    <property type="entry name" value="Kinase-like_dom_sf"/>
</dbReference>
<keyword evidence="12" id="KW-0413">Isomerase</keyword>
<dbReference type="GO" id="GO:0047471">
    <property type="term" value="F:maltose alpha-D-glucosyltransferase activity"/>
    <property type="evidence" value="ECO:0007669"/>
    <property type="project" value="UniProtKB-EC"/>
</dbReference>
<comment type="caution">
    <text evidence="17">The sequence shown here is derived from an EMBL/GenBank/DDBJ whole genome shotgun (WGS) entry which is preliminary data.</text>
</comment>
<evidence type="ECO:0000256" key="10">
    <source>
        <dbReference type="ARBA" id="ARBA00022837"/>
    </source>
</evidence>
<evidence type="ECO:0000313" key="17">
    <source>
        <dbReference type="EMBL" id="PIQ87003.1"/>
    </source>
</evidence>
<dbReference type="Gene3D" id="3.20.20.80">
    <property type="entry name" value="Glycosidases"/>
    <property type="match status" value="1"/>
</dbReference>
<dbReference type="EC" id="2.7.1.175" evidence="4"/>
<dbReference type="SUPFAM" id="SSF56112">
    <property type="entry name" value="Protein kinase-like (PK-like)"/>
    <property type="match status" value="1"/>
</dbReference>
<dbReference type="PANTHER" id="PTHR10357:SF219">
    <property type="entry name" value="MALTOSE ALPHA-D-GLUCOSYLTRANSFERASE"/>
    <property type="match status" value="1"/>
</dbReference>
<dbReference type="Pfam" id="PF18085">
    <property type="entry name" value="Mak_N_cap"/>
    <property type="match status" value="1"/>
</dbReference>
<dbReference type="NCBIfam" id="TIGR02457">
    <property type="entry name" value="TreS_Cterm"/>
    <property type="match status" value="1"/>
</dbReference>
<comment type="catalytic activity">
    <reaction evidence="15">
        <text>D-maltose + ATP = alpha-maltose 1-phosphate + ADP + H(+)</text>
        <dbReference type="Rhea" id="RHEA:31915"/>
        <dbReference type="ChEBI" id="CHEBI:15378"/>
        <dbReference type="ChEBI" id="CHEBI:17306"/>
        <dbReference type="ChEBI" id="CHEBI:30616"/>
        <dbReference type="ChEBI" id="CHEBI:63576"/>
        <dbReference type="ChEBI" id="CHEBI:456216"/>
        <dbReference type="EC" id="2.7.1.175"/>
    </reaction>
</comment>
<evidence type="ECO:0000259" key="16">
    <source>
        <dbReference type="SMART" id="SM00642"/>
    </source>
</evidence>
<evidence type="ECO:0000313" key="18">
    <source>
        <dbReference type="Proteomes" id="UP000230859"/>
    </source>
</evidence>
<sequence>MTSTAVVSKKRQEQGKLSAHSLWYKDAVIYEMHVRSFCDQDGDGVGDFKGLTAKLDYLQDLGVTAIWLLPFYPSPLRDDGYDIADYMDIHSLYGKMSEFRQFLREAHKRGLRVITELVVNHTSDQHPWFQKARRSPAGSSARNFYVWHDSPTKYKDTRIIFKDYEHSNWTWDHIAKAYYWHRFYSHQPDLNFDNPAVQKAIFQVLDFWMEMGVDGMRLDAVPYLFEREGTNCENLPEGHDFLKKLRDYLDCKYKDRMLLAEANQWPEDAVPYFGNGDECHMAFHFPIMPRMFMSIHMEDRYPIVDILSQTPAIPENCQWALFLRNHDELTLEMVTDEERDYMYRIYANDPQARINLGIRRRLAPLLSNNRRKIELMNGLLFSLPGTPILYYGDEIGMGDNIYLGDRGAVRTPMQWSGDRNAGFSKANPQKLYMPVTIDPEYHYETINVEAQQQNLNSLLWWTKRLIAIRKRFQAFGRGSIQFLQPDNRKVLVFIREYKDEKILVVANLSRFVQYVELDLSAYKDMTPVEIFGKNRFPKIGELPYFVTLGPHNFYWFVLEGEKRPSVQPNEPPMAIPQLETTFHWKELLNRENKSKLEGILSDYMPKTRWFGGKERKVKDIRIAETISFPYQKSVWFTLFIDVSYVEGESQRYQLPLCFLKKETVDQHLHHYTKGLIAQVKVTRKNGTEEGYLVDGLYDKEVCLSLLEIVIRKKQLAGEHGRLQGISFKNVRQWVLGETNKLDIHLAGVEQSNTSVIFGDQAILKIYRRVENGKNPDLEIGLFLTQKKSFAFVPAVGGYLEYQHARQTPATLGLLQSWVKNEGDAWCYTVDRLLRFYEAALSKQNAAVPNESNQTSAMPAPLVPSRELVDDLLGDYREFVKLLSERTAELHLTLAADASDPEFAPESFNPFYQRSLYQSIRNQVTWSLDLLQKRTKNFSEAQQSRVKEILQERNKIFALLEPLLKTKIEGKRIRCHGDYHLGQVLHTGKDFYVLDFEGEPVRSLQDRRIKRSPLRDVAGMIRSFHYAAYTALWTGSEGRLRAEDIALLEPWAEAWYRLVTSYFLDTYREKMMPADILPKDKNHFRLLLLAHLVDKTFYEVGYELRQRPEWIDIPIQGILDLLYESRSSV</sequence>